<keyword evidence="3 7" id="KW-0808">Transferase</keyword>
<feature type="transmembrane region" description="Helical" evidence="7">
    <location>
        <begin position="210"/>
        <end position="232"/>
    </location>
</feature>
<proteinExistence type="inferred from homology"/>
<name>A0A1Z5HSY5_9FIRM</name>
<dbReference type="InterPro" id="IPR001640">
    <property type="entry name" value="Lgt"/>
</dbReference>
<evidence type="ECO:0000256" key="1">
    <source>
        <dbReference type="ARBA" id="ARBA00007150"/>
    </source>
</evidence>
<keyword evidence="4 7" id="KW-0812">Transmembrane</keyword>
<comment type="subcellular location">
    <subcellularLocation>
        <location evidence="7">Cell membrane</location>
        <topology evidence="7">Multi-pass membrane protein</topology>
    </subcellularLocation>
</comment>
<dbReference type="NCBIfam" id="TIGR00544">
    <property type="entry name" value="lgt"/>
    <property type="match status" value="1"/>
</dbReference>
<dbReference type="EC" id="2.5.1.145" evidence="7"/>
<comment type="similarity">
    <text evidence="1 7">Belongs to the Lgt family.</text>
</comment>
<dbReference type="UniPathway" id="UPA00664"/>
<keyword evidence="2 7" id="KW-1003">Cell membrane</keyword>
<evidence type="ECO:0000313" key="9">
    <source>
        <dbReference type="Proteomes" id="UP000197032"/>
    </source>
</evidence>
<dbReference type="GO" id="GO:0042158">
    <property type="term" value="P:lipoprotein biosynthetic process"/>
    <property type="evidence" value="ECO:0007669"/>
    <property type="project" value="UniProtKB-UniRule"/>
</dbReference>
<keyword evidence="8" id="KW-0449">Lipoprotein</keyword>
<comment type="catalytic activity">
    <reaction evidence="7">
        <text>L-cysteinyl-[prolipoprotein] + a 1,2-diacyl-sn-glycero-3-phospho-(1'-sn-glycerol) = an S-1,2-diacyl-sn-glyceryl-L-cysteinyl-[prolipoprotein] + sn-glycerol 1-phosphate + H(+)</text>
        <dbReference type="Rhea" id="RHEA:56712"/>
        <dbReference type="Rhea" id="RHEA-COMP:14679"/>
        <dbReference type="Rhea" id="RHEA-COMP:14680"/>
        <dbReference type="ChEBI" id="CHEBI:15378"/>
        <dbReference type="ChEBI" id="CHEBI:29950"/>
        <dbReference type="ChEBI" id="CHEBI:57685"/>
        <dbReference type="ChEBI" id="CHEBI:64716"/>
        <dbReference type="ChEBI" id="CHEBI:140658"/>
        <dbReference type="EC" id="2.5.1.145"/>
    </reaction>
</comment>
<keyword evidence="5 7" id="KW-1133">Transmembrane helix</keyword>
<comment type="caution">
    <text evidence="8">The sequence shown here is derived from an EMBL/GenBank/DDBJ whole genome shotgun (WGS) entry which is preliminary data.</text>
</comment>
<comment type="function">
    <text evidence="7">Catalyzes the transfer of the diacylglyceryl group from phosphatidylglycerol to the sulfhydryl group of the N-terminal cysteine of a prolipoprotein, the first step in the formation of mature lipoproteins.</text>
</comment>
<dbReference type="GO" id="GO:0008961">
    <property type="term" value="F:phosphatidylglycerol-prolipoprotein diacylglyceryl transferase activity"/>
    <property type="evidence" value="ECO:0007669"/>
    <property type="project" value="UniProtKB-UniRule"/>
</dbReference>
<organism evidence="8 9">
    <name type="scientific">Calderihabitans maritimus</name>
    <dbReference type="NCBI Taxonomy" id="1246530"/>
    <lineage>
        <taxon>Bacteria</taxon>
        <taxon>Bacillati</taxon>
        <taxon>Bacillota</taxon>
        <taxon>Clostridia</taxon>
        <taxon>Neomoorellales</taxon>
        <taxon>Calderihabitantaceae</taxon>
        <taxon>Calderihabitans</taxon>
    </lineage>
</organism>
<feature type="binding site" evidence="7">
    <location>
        <position position="130"/>
    </location>
    <ligand>
        <name>a 1,2-diacyl-sn-glycero-3-phospho-(1'-sn-glycerol)</name>
        <dbReference type="ChEBI" id="CHEBI:64716"/>
    </ligand>
</feature>
<evidence type="ECO:0000256" key="7">
    <source>
        <dbReference type="HAMAP-Rule" id="MF_01147"/>
    </source>
</evidence>
<reference evidence="9" key="1">
    <citation type="journal article" date="2017" name="Appl. Environ. Microbiol.">
        <title>Genomic analysis of Calderihabitans maritimus KKC1, a thermophilic hydrogenogenic carboxydotrophic bacterium isolated from marine sediment.</title>
        <authorList>
            <person name="Omae K."/>
            <person name="Yoneda Y."/>
            <person name="Fukuyama Y."/>
            <person name="Yoshida T."/>
            <person name="Sako Y."/>
        </authorList>
    </citation>
    <scope>NUCLEOTIDE SEQUENCE [LARGE SCALE GENOMIC DNA]</scope>
    <source>
        <strain evidence="9">KKC1</strain>
    </source>
</reference>
<dbReference type="Pfam" id="PF01790">
    <property type="entry name" value="LGT"/>
    <property type="match status" value="1"/>
</dbReference>
<comment type="pathway">
    <text evidence="7">Protein modification; lipoprotein biosynthesis (diacylglyceryl transfer).</text>
</comment>
<gene>
    <name evidence="7" type="primary">lgt</name>
    <name evidence="8" type="ORF">KKC1_17940</name>
</gene>
<dbReference type="PANTHER" id="PTHR30589:SF0">
    <property type="entry name" value="PHOSPHATIDYLGLYCEROL--PROLIPOPROTEIN DIACYLGLYCERYL TRANSFERASE"/>
    <property type="match status" value="1"/>
</dbReference>
<evidence type="ECO:0000313" key="8">
    <source>
        <dbReference type="EMBL" id="GAW92643.1"/>
    </source>
</evidence>
<evidence type="ECO:0000256" key="6">
    <source>
        <dbReference type="ARBA" id="ARBA00023136"/>
    </source>
</evidence>
<dbReference type="AlphaFoldDB" id="A0A1Z5HSY5"/>
<accession>A0A1Z5HSY5</accession>
<dbReference type="RefSeq" id="WP_088553949.1">
    <property type="nucleotide sequence ID" value="NZ_BDGJ01000088.1"/>
</dbReference>
<sequence>MKQVLTIGPIHIYFFGLMIALGALTAIILFVREAKHKGLNHRLLLDGALYSLLGGIVGARLVYVLVYNPAYYLANPMEIIFINKGGLSIHGGILGGFLVGYLFIKSHKLPFWEVADTVAPALILAQGIGRVGCDVFGAPMGTPLPWGVTVDGVLLHPAQVYEFLLDYLLFAYLWLKRTRASYSGQVFLHYLIGYSLIRGIVEFTRTNPVVYGPFTVAHLMSAIGIVIGLILIWRRKQEAQPKASATSSTINLWGTSLTTLLLMVGSLLVYYGVQG</sequence>
<evidence type="ECO:0000256" key="3">
    <source>
        <dbReference type="ARBA" id="ARBA00022679"/>
    </source>
</evidence>
<dbReference type="OrthoDB" id="871140at2"/>
<dbReference type="PANTHER" id="PTHR30589">
    <property type="entry name" value="PROLIPOPROTEIN DIACYLGLYCERYL TRANSFERASE"/>
    <property type="match status" value="1"/>
</dbReference>
<protein>
    <recommendedName>
        <fullName evidence="7">Phosphatidylglycerol--prolipoprotein diacylglyceryl transferase</fullName>
        <ecNumber evidence="7">2.5.1.145</ecNumber>
    </recommendedName>
</protein>
<feature type="transmembrane region" description="Helical" evidence="7">
    <location>
        <begin position="252"/>
        <end position="273"/>
    </location>
</feature>
<feature type="transmembrane region" description="Helical" evidence="7">
    <location>
        <begin position="158"/>
        <end position="175"/>
    </location>
</feature>
<dbReference type="Proteomes" id="UP000197032">
    <property type="component" value="Unassembled WGS sequence"/>
</dbReference>
<keyword evidence="6 7" id="KW-0472">Membrane</keyword>
<dbReference type="HAMAP" id="MF_01147">
    <property type="entry name" value="Lgt"/>
    <property type="match status" value="1"/>
</dbReference>
<evidence type="ECO:0000256" key="2">
    <source>
        <dbReference type="ARBA" id="ARBA00022475"/>
    </source>
</evidence>
<dbReference type="EMBL" id="BDGJ01000088">
    <property type="protein sequence ID" value="GAW92643.1"/>
    <property type="molecule type" value="Genomic_DNA"/>
</dbReference>
<feature type="transmembrane region" description="Helical" evidence="7">
    <location>
        <begin position="43"/>
        <end position="67"/>
    </location>
</feature>
<feature type="transmembrane region" description="Helical" evidence="7">
    <location>
        <begin position="187"/>
        <end position="204"/>
    </location>
</feature>
<evidence type="ECO:0000256" key="4">
    <source>
        <dbReference type="ARBA" id="ARBA00022692"/>
    </source>
</evidence>
<feature type="transmembrane region" description="Helical" evidence="7">
    <location>
        <begin position="87"/>
        <end position="104"/>
    </location>
</feature>
<feature type="transmembrane region" description="Helical" evidence="7">
    <location>
        <begin position="12"/>
        <end position="31"/>
    </location>
</feature>
<keyword evidence="9" id="KW-1185">Reference proteome</keyword>
<dbReference type="GO" id="GO:0005886">
    <property type="term" value="C:plasma membrane"/>
    <property type="evidence" value="ECO:0007669"/>
    <property type="project" value="UniProtKB-SubCell"/>
</dbReference>
<evidence type="ECO:0000256" key="5">
    <source>
        <dbReference type="ARBA" id="ARBA00022989"/>
    </source>
</evidence>